<dbReference type="CDD" id="cd15047">
    <property type="entry name" value="7tmC_GABA-B-like"/>
    <property type="match status" value="1"/>
</dbReference>
<evidence type="ECO:0000256" key="5">
    <source>
        <dbReference type="ARBA" id="ARBA00023040"/>
    </source>
</evidence>
<name>A0A7S2KNJ2_9STRA</name>
<organism evidence="13">
    <name type="scientific">Leptocylindrus danicus</name>
    <dbReference type="NCBI Taxonomy" id="163516"/>
    <lineage>
        <taxon>Eukaryota</taxon>
        <taxon>Sar</taxon>
        <taxon>Stramenopiles</taxon>
        <taxon>Ochrophyta</taxon>
        <taxon>Bacillariophyta</taxon>
        <taxon>Coscinodiscophyceae</taxon>
        <taxon>Chaetocerotophycidae</taxon>
        <taxon>Leptocylindrales</taxon>
        <taxon>Leptocylindraceae</taxon>
        <taxon>Leptocylindrus</taxon>
    </lineage>
</organism>
<feature type="domain" description="G-protein coupled receptors family 3 profile" evidence="12">
    <location>
        <begin position="562"/>
        <end position="778"/>
    </location>
</feature>
<dbReference type="PANTHER" id="PTHR10519">
    <property type="entry name" value="GABA-B RECEPTOR"/>
    <property type="match status" value="1"/>
</dbReference>
<dbReference type="SUPFAM" id="SSF53822">
    <property type="entry name" value="Periplasmic binding protein-like I"/>
    <property type="match status" value="1"/>
</dbReference>
<proteinExistence type="predicted"/>
<accession>A0A7S2KNJ2</accession>
<comment type="subcellular location">
    <subcellularLocation>
        <location evidence="1">Membrane</location>
        <topology evidence="1">Multi-pass membrane protein</topology>
    </subcellularLocation>
</comment>
<keyword evidence="4 10" id="KW-1133">Transmembrane helix</keyword>
<dbReference type="InterPro" id="IPR002455">
    <property type="entry name" value="GPCR3_GABA-B"/>
</dbReference>
<feature type="transmembrane region" description="Helical" evidence="10">
    <location>
        <begin position="703"/>
        <end position="724"/>
    </location>
</feature>
<evidence type="ECO:0000256" key="1">
    <source>
        <dbReference type="ARBA" id="ARBA00004141"/>
    </source>
</evidence>
<reference evidence="13" key="1">
    <citation type="submission" date="2021-01" db="EMBL/GenBank/DDBJ databases">
        <authorList>
            <person name="Corre E."/>
            <person name="Pelletier E."/>
            <person name="Niang G."/>
            <person name="Scheremetjew M."/>
            <person name="Finn R."/>
            <person name="Kale V."/>
            <person name="Holt S."/>
            <person name="Cochrane G."/>
            <person name="Meng A."/>
            <person name="Brown T."/>
            <person name="Cohen L."/>
        </authorList>
    </citation>
    <scope>NUCLEOTIDE SEQUENCE</scope>
    <source>
        <strain evidence="13">B650</strain>
    </source>
</reference>
<dbReference type="Pfam" id="PF00003">
    <property type="entry name" value="7tm_3"/>
    <property type="match status" value="1"/>
</dbReference>
<dbReference type="PRINTS" id="PR01176">
    <property type="entry name" value="GABABRECEPTR"/>
</dbReference>
<evidence type="ECO:0000256" key="6">
    <source>
        <dbReference type="ARBA" id="ARBA00023136"/>
    </source>
</evidence>
<evidence type="ECO:0000256" key="3">
    <source>
        <dbReference type="ARBA" id="ARBA00022729"/>
    </source>
</evidence>
<evidence type="ECO:0000256" key="7">
    <source>
        <dbReference type="ARBA" id="ARBA00023170"/>
    </source>
</evidence>
<evidence type="ECO:0000256" key="10">
    <source>
        <dbReference type="SAM" id="Phobius"/>
    </source>
</evidence>
<keyword evidence="3 11" id="KW-0732">Signal</keyword>
<feature type="transmembrane region" description="Helical" evidence="10">
    <location>
        <begin position="736"/>
        <end position="756"/>
    </location>
</feature>
<feature type="transmembrane region" description="Helical" evidence="10">
    <location>
        <begin position="670"/>
        <end position="691"/>
    </location>
</feature>
<keyword evidence="9" id="KW-0807">Transducer</keyword>
<evidence type="ECO:0000313" key="13">
    <source>
        <dbReference type="EMBL" id="CAD9580818.1"/>
    </source>
</evidence>
<dbReference type="GO" id="GO:0004965">
    <property type="term" value="F:G protein-coupled GABA receptor activity"/>
    <property type="evidence" value="ECO:0007669"/>
    <property type="project" value="InterPro"/>
</dbReference>
<feature type="signal peptide" evidence="11">
    <location>
        <begin position="1"/>
        <end position="22"/>
    </location>
</feature>
<keyword evidence="5" id="KW-0297">G-protein coupled receptor</keyword>
<sequence length="799" mass="87858">MIRSTGVLCAVIAAVLVPGAAASGPIVNVERRVLQEGQNHHVHGNNGCDWTKNSPTIVIAQPVPLNSTDRFFSIGQNQLRAVEMMVDHINQWPRCGVQVGPERYSITLRTFGDSSDTKQMENLVQHSSFLDSDFFLGPYSSDLTKVLAEAAQNNSKLLLSGGAAATSVFQNRDHVFGILPPATNYLNRTVELLSQLEGVDSVGIVFERSLFAMEVCSAVPTLAGKYNMDASRMHGVASDIELRSAAESFSYYNPDVVLACMYDDGCRKWNRAMRNATWSPKLQVFTVCIGMEEISNEIDFQFNVGASPWNNGVTFEDNVTAWTPKEFTALFLDYTRQSVVTYHAAFAASALSVLVQAIEKAGSLDTSKVREILVKNKFPTIVGAIMFDENGQSNEFSPFAVQQYNDSMKLAMLDMESIGNDKLVFPAPTWGARDCIHTSNCTKSGGTCSISSGACLCSQSYQTSSGYGSTAHCSATNPDLLLIGKSVHYVGNIFISIQTILSGGALAWTWIHRNTHIVRLSQPVFLAMIAVGCFIIACSIIPIGVEDHTAGGHRRSKSSVDTACASVPWLYGLGFIVVYSALLAKIRRVQLIVLNDDLRRKKVSAGDMASLIAALVATELFLLLLWQSLAPLRWRRSPVAWNENGEVTQSKGYCESSPRFDTGIFNSLEIGLYTIFNACCLCYALRLSYFAWRYIPNELAEGIWIIASIVSFAQSILITVPILYIARSDNATETYYFVKTCICFIQSSTVTCFMFLPKMHRFHTYGDVNVQDVVLDTVHNITNRDSTGRMSRNRGSTGS</sequence>
<feature type="transmembrane region" description="Helical" evidence="10">
    <location>
        <begin position="605"/>
        <end position="626"/>
    </location>
</feature>
<keyword evidence="7" id="KW-0675">Receptor</keyword>
<dbReference type="AlphaFoldDB" id="A0A7S2KNJ2"/>
<dbReference type="GO" id="GO:0038039">
    <property type="term" value="C:G protein-coupled receptor heterodimeric complex"/>
    <property type="evidence" value="ECO:0007669"/>
    <property type="project" value="TreeGrafter"/>
</dbReference>
<dbReference type="PANTHER" id="PTHR10519:SF20">
    <property type="entry name" value="G-PROTEIN COUPLED RECEPTOR 156-RELATED"/>
    <property type="match status" value="1"/>
</dbReference>
<dbReference type="InterPro" id="IPR028081">
    <property type="entry name" value="Leu-bd"/>
</dbReference>
<feature type="chain" id="PRO_5031293264" description="G-protein coupled receptors family 3 profile domain-containing protein" evidence="11">
    <location>
        <begin position="23"/>
        <end position="799"/>
    </location>
</feature>
<evidence type="ECO:0000256" key="8">
    <source>
        <dbReference type="ARBA" id="ARBA00023180"/>
    </source>
</evidence>
<gene>
    <name evidence="13" type="ORF">LDAN0321_LOCUS10219</name>
</gene>
<dbReference type="InterPro" id="IPR017978">
    <property type="entry name" value="GPCR_3_C"/>
</dbReference>
<keyword evidence="2 10" id="KW-0812">Transmembrane</keyword>
<feature type="transmembrane region" description="Helical" evidence="10">
    <location>
        <begin position="565"/>
        <end position="584"/>
    </location>
</feature>
<keyword evidence="6 10" id="KW-0472">Membrane</keyword>
<evidence type="ECO:0000256" key="9">
    <source>
        <dbReference type="ARBA" id="ARBA00023224"/>
    </source>
</evidence>
<feature type="transmembrane region" description="Helical" evidence="10">
    <location>
        <begin position="523"/>
        <end position="545"/>
    </location>
</feature>
<dbReference type="Pfam" id="PF13458">
    <property type="entry name" value="Peripla_BP_6"/>
    <property type="match status" value="1"/>
</dbReference>
<dbReference type="PROSITE" id="PS50259">
    <property type="entry name" value="G_PROTEIN_RECEP_F3_4"/>
    <property type="match status" value="1"/>
</dbReference>
<dbReference type="InterPro" id="IPR028082">
    <property type="entry name" value="Peripla_BP_I"/>
</dbReference>
<evidence type="ECO:0000259" key="12">
    <source>
        <dbReference type="PROSITE" id="PS50259"/>
    </source>
</evidence>
<protein>
    <recommendedName>
        <fullName evidence="12">G-protein coupled receptors family 3 profile domain-containing protein</fullName>
    </recommendedName>
</protein>
<feature type="transmembrane region" description="Helical" evidence="10">
    <location>
        <begin position="489"/>
        <end position="511"/>
    </location>
</feature>
<evidence type="ECO:0000256" key="4">
    <source>
        <dbReference type="ARBA" id="ARBA00022989"/>
    </source>
</evidence>
<keyword evidence="8" id="KW-0325">Glycoprotein</keyword>
<evidence type="ECO:0000256" key="2">
    <source>
        <dbReference type="ARBA" id="ARBA00022692"/>
    </source>
</evidence>
<dbReference type="Gene3D" id="3.40.50.2300">
    <property type="match status" value="2"/>
</dbReference>
<evidence type="ECO:0000256" key="11">
    <source>
        <dbReference type="SAM" id="SignalP"/>
    </source>
</evidence>
<dbReference type="EMBL" id="HBGY01015759">
    <property type="protein sequence ID" value="CAD9580818.1"/>
    <property type="molecule type" value="Transcribed_RNA"/>
</dbReference>